<evidence type="ECO:0000313" key="3">
    <source>
        <dbReference type="Proteomes" id="UP000005324"/>
    </source>
</evidence>
<protein>
    <recommendedName>
        <fullName evidence="4">RepA family protein</fullName>
    </recommendedName>
</protein>
<dbReference type="AlphaFoldDB" id="D5RG80"/>
<dbReference type="RefSeq" id="WP_007005713.1">
    <property type="nucleotide sequence ID" value="NZ_GG770784.1"/>
</dbReference>
<dbReference type="HOGENOM" id="CLU_050846_2_1_5"/>
<name>D5RG80_9PROT</name>
<accession>D5RG80</accession>
<dbReference type="InterPro" id="IPR018777">
    <property type="entry name" value="Replication_initiator_prot_A"/>
</dbReference>
<comment type="caution">
    <text evidence="2">The sequence shown here is derived from an EMBL/GenBank/DDBJ whole genome shotgun (WGS) entry which is preliminary data.</text>
</comment>
<proteinExistence type="predicted"/>
<dbReference type="EMBL" id="ADVL01000022">
    <property type="protein sequence ID" value="EFH13692.1"/>
    <property type="molecule type" value="Genomic_DNA"/>
</dbReference>
<evidence type="ECO:0000256" key="1">
    <source>
        <dbReference type="SAM" id="MobiDB-lite"/>
    </source>
</evidence>
<keyword evidence="3" id="KW-1185">Reference proteome</keyword>
<evidence type="ECO:0008006" key="4">
    <source>
        <dbReference type="Google" id="ProtNLM"/>
    </source>
</evidence>
<evidence type="ECO:0000313" key="2">
    <source>
        <dbReference type="EMBL" id="EFH13692.1"/>
    </source>
</evidence>
<gene>
    <name evidence="2" type="ORF">HMPREF0731_0089</name>
</gene>
<dbReference type="Proteomes" id="UP000005324">
    <property type="component" value="Unassembled WGS sequence"/>
</dbReference>
<sequence length="329" mass="36923">MDDQQAFNFGPTDSPLVGKVKGDRNTMVYNFFSLRREKETELPRYDDGKTWIEVVGTKHGVASIWDKELLVYSASLIADKINRGEAPSARITFTAHDFFITTGSTPGGSAYERLEESLARLKSTFVRTNIETGGEGEDRGFGWLDEYKILYRRGRDGQKQMRAVELTLCAWLFRAIVQDKHFLTYSPKYFELPPVAKRLYEIARSGPPGGFRMGLSKLRNRVGTTQDLRRFKAELAAYATHKRSLPDYGIALIDPRLRRALDKGFPKPAGQTPLKSWLVAFYPTTNISALTPLESMPLLEEDDAETVEGVAEPVAALPRPAPSGRRRAA</sequence>
<dbReference type="Pfam" id="PF10134">
    <property type="entry name" value="RPA"/>
    <property type="match status" value="1"/>
</dbReference>
<feature type="region of interest" description="Disordered" evidence="1">
    <location>
        <begin position="303"/>
        <end position="329"/>
    </location>
</feature>
<organism evidence="2 3">
    <name type="scientific">Pseudoroseomonas cervicalis ATCC 49957</name>
    <dbReference type="NCBI Taxonomy" id="525371"/>
    <lineage>
        <taxon>Bacteria</taxon>
        <taxon>Pseudomonadati</taxon>
        <taxon>Pseudomonadota</taxon>
        <taxon>Alphaproteobacteria</taxon>
        <taxon>Acetobacterales</taxon>
        <taxon>Roseomonadaceae</taxon>
        <taxon>Roseomonas</taxon>
    </lineage>
</organism>
<reference evidence="2 3" key="1">
    <citation type="submission" date="2010-04" db="EMBL/GenBank/DDBJ databases">
        <authorList>
            <person name="Qin X."/>
            <person name="Bachman B."/>
            <person name="Battles P."/>
            <person name="Bell A."/>
            <person name="Bess C."/>
            <person name="Bickham C."/>
            <person name="Chaboub L."/>
            <person name="Chen D."/>
            <person name="Coyle M."/>
            <person name="Deiros D.R."/>
            <person name="Dinh H."/>
            <person name="Forbes L."/>
            <person name="Fowler G."/>
            <person name="Francisco L."/>
            <person name="Fu Q."/>
            <person name="Gubbala S."/>
            <person name="Hale W."/>
            <person name="Han Y."/>
            <person name="Hemphill L."/>
            <person name="Highlander S.K."/>
            <person name="Hirani K."/>
            <person name="Hogues M."/>
            <person name="Jackson L."/>
            <person name="Jakkamsetti A."/>
            <person name="Javaid M."/>
            <person name="Jiang H."/>
            <person name="Korchina V."/>
            <person name="Kovar C."/>
            <person name="Lara F."/>
            <person name="Lee S."/>
            <person name="Mata R."/>
            <person name="Mathew T."/>
            <person name="Moen C."/>
            <person name="Morales K."/>
            <person name="Munidasa M."/>
            <person name="Nazareth L."/>
            <person name="Ngo R."/>
            <person name="Nguyen L."/>
            <person name="Okwuonu G."/>
            <person name="Ongeri F."/>
            <person name="Patil S."/>
            <person name="Petrosino J."/>
            <person name="Pham C."/>
            <person name="Pham P."/>
            <person name="Pu L.-L."/>
            <person name="Puazo M."/>
            <person name="Raj R."/>
            <person name="Reid J."/>
            <person name="Rouhana J."/>
            <person name="Saada N."/>
            <person name="Shang Y."/>
            <person name="Simmons D."/>
            <person name="Thornton R."/>
            <person name="Warren J."/>
            <person name="Weissenberger G."/>
            <person name="Zhang J."/>
            <person name="Zhang L."/>
            <person name="Zhou C."/>
            <person name="Zhu D."/>
            <person name="Muzny D."/>
            <person name="Worley K."/>
            <person name="Gibbs R."/>
        </authorList>
    </citation>
    <scope>NUCLEOTIDE SEQUENCE [LARGE SCALE GENOMIC DNA]</scope>
    <source>
        <strain evidence="2 3">ATCC 49957</strain>
    </source>
</reference>